<feature type="transmembrane region" description="Helical" evidence="8">
    <location>
        <begin position="88"/>
        <end position="113"/>
    </location>
</feature>
<sequence>MLNKLRENAALWFSIKFAGLFLLFYYFNIFYFGLISPANNYSAFLDQHLNYIEWLRWLLLHTSSAILNALGFVSIVGNNQLLVAGHGIIDLIYTCLGLGVMSFFAAFVIAYPKKLKPKLIFLITGLFGIQVLNITRLMLLALYWNKSRARIIDHHIIFDVIIYILIVVALYKWVNNKATNANAAN</sequence>
<keyword evidence="5" id="KW-0378">Hydrolase</keyword>
<keyword evidence="7 8" id="KW-0472">Membrane</keyword>
<evidence type="ECO:0000313" key="10">
    <source>
        <dbReference type="Proteomes" id="UP000297540"/>
    </source>
</evidence>
<dbReference type="RefSeq" id="WP_133229601.1">
    <property type="nucleotide sequence ID" value="NZ_SOZE01000001.1"/>
</dbReference>
<keyword evidence="2" id="KW-1003">Cell membrane</keyword>
<dbReference type="EMBL" id="SOZE01000001">
    <property type="protein sequence ID" value="TFF40854.1"/>
    <property type="molecule type" value="Genomic_DNA"/>
</dbReference>
<evidence type="ECO:0000256" key="4">
    <source>
        <dbReference type="ARBA" id="ARBA00022692"/>
    </source>
</evidence>
<dbReference type="NCBIfam" id="TIGR04178">
    <property type="entry name" value="exo_archaeo"/>
    <property type="match status" value="1"/>
</dbReference>
<keyword evidence="4 8" id="KW-0812">Transmembrane</keyword>
<reference evidence="9 10" key="1">
    <citation type="journal article" date="2017" name="Int. J. Syst. Evol. Microbiol.">
        <title>Mucilaginibacterpsychrotolerans sp. nov., isolated from peatlands.</title>
        <authorList>
            <person name="Deng Y."/>
            <person name="Shen L."/>
            <person name="Xu B."/>
            <person name="Liu Y."/>
            <person name="Gu Z."/>
            <person name="Liu H."/>
            <person name="Zhou Y."/>
        </authorList>
    </citation>
    <scope>NUCLEOTIDE SEQUENCE [LARGE SCALE GENOMIC DNA]</scope>
    <source>
        <strain evidence="9 10">NH7-4</strain>
    </source>
</reference>
<keyword evidence="10" id="KW-1185">Reference proteome</keyword>
<dbReference type="InterPro" id="IPR026392">
    <property type="entry name" value="Exo/Archaeosortase_dom"/>
</dbReference>
<dbReference type="GO" id="GO:0006508">
    <property type="term" value="P:proteolysis"/>
    <property type="evidence" value="ECO:0007669"/>
    <property type="project" value="UniProtKB-KW"/>
</dbReference>
<feature type="transmembrane region" description="Helical" evidence="8">
    <location>
        <begin position="119"/>
        <end position="144"/>
    </location>
</feature>
<proteinExistence type="predicted"/>
<organism evidence="9 10">
    <name type="scientific">Mucilaginibacter psychrotolerans</name>
    <dbReference type="NCBI Taxonomy" id="1524096"/>
    <lineage>
        <taxon>Bacteria</taxon>
        <taxon>Pseudomonadati</taxon>
        <taxon>Bacteroidota</taxon>
        <taxon>Sphingobacteriia</taxon>
        <taxon>Sphingobacteriales</taxon>
        <taxon>Sphingobacteriaceae</taxon>
        <taxon>Mucilaginibacter</taxon>
    </lineage>
</organism>
<comment type="caution">
    <text evidence="9">The sequence shown here is derived from an EMBL/GenBank/DDBJ whole genome shotgun (WGS) entry which is preliminary data.</text>
</comment>
<keyword evidence="3" id="KW-0645">Protease</keyword>
<dbReference type="OrthoDB" id="793901at2"/>
<evidence type="ECO:0000256" key="3">
    <source>
        <dbReference type="ARBA" id="ARBA00022670"/>
    </source>
</evidence>
<evidence type="ECO:0000256" key="6">
    <source>
        <dbReference type="ARBA" id="ARBA00022989"/>
    </source>
</evidence>
<feature type="transmembrane region" description="Helical" evidence="8">
    <location>
        <begin position="54"/>
        <end position="76"/>
    </location>
</feature>
<comment type="subcellular location">
    <subcellularLocation>
        <location evidence="1">Cell membrane</location>
        <topology evidence="1">Multi-pass membrane protein</topology>
    </subcellularLocation>
</comment>
<accession>A0A4Y8SR47</accession>
<dbReference type="GO" id="GO:0005886">
    <property type="term" value="C:plasma membrane"/>
    <property type="evidence" value="ECO:0007669"/>
    <property type="project" value="UniProtKB-SubCell"/>
</dbReference>
<dbReference type="NCBIfam" id="NF046083">
    <property type="entry name" value="exosort_XrtY"/>
    <property type="match status" value="1"/>
</dbReference>
<evidence type="ECO:0000256" key="5">
    <source>
        <dbReference type="ARBA" id="ARBA00022801"/>
    </source>
</evidence>
<dbReference type="Proteomes" id="UP000297540">
    <property type="component" value="Unassembled WGS sequence"/>
</dbReference>
<evidence type="ECO:0000256" key="8">
    <source>
        <dbReference type="SAM" id="Phobius"/>
    </source>
</evidence>
<feature type="transmembrane region" description="Helical" evidence="8">
    <location>
        <begin position="12"/>
        <end position="34"/>
    </location>
</feature>
<feature type="transmembrane region" description="Helical" evidence="8">
    <location>
        <begin position="156"/>
        <end position="174"/>
    </location>
</feature>
<protein>
    <recommendedName>
        <fullName evidence="11">Exosortase/archaeosortase family protein</fullName>
    </recommendedName>
</protein>
<evidence type="ECO:0000313" key="9">
    <source>
        <dbReference type="EMBL" id="TFF40854.1"/>
    </source>
</evidence>
<evidence type="ECO:0000256" key="2">
    <source>
        <dbReference type="ARBA" id="ARBA00022475"/>
    </source>
</evidence>
<evidence type="ECO:0008006" key="11">
    <source>
        <dbReference type="Google" id="ProtNLM"/>
    </source>
</evidence>
<evidence type="ECO:0000256" key="1">
    <source>
        <dbReference type="ARBA" id="ARBA00004651"/>
    </source>
</evidence>
<gene>
    <name evidence="9" type="ORF">E2R66_01365</name>
</gene>
<keyword evidence="6 8" id="KW-1133">Transmembrane helix</keyword>
<dbReference type="AlphaFoldDB" id="A0A4Y8SR47"/>
<dbReference type="GO" id="GO:0008233">
    <property type="term" value="F:peptidase activity"/>
    <property type="evidence" value="ECO:0007669"/>
    <property type="project" value="UniProtKB-KW"/>
</dbReference>
<name>A0A4Y8SR47_9SPHI</name>
<evidence type="ECO:0000256" key="7">
    <source>
        <dbReference type="ARBA" id="ARBA00023136"/>
    </source>
</evidence>